<evidence type="ECO:0000313" key="1">
    <source>
        <dbReference type="EMBL" id="QHN65379.1"/>
    </source>
</evidence>
<dbReference type="OrthoDB" id="9811416at2"/>
<dbReference type="Proteomes" id="UP000464318">
    <property type="component" value="Chromosome"/>
</dbReference>
<dbReference type="AlphaFoldDB" id="A0A6P1QUA4"/>
<name>A0A6P1QUA4_9FLAO</name>
<sequence length="533" mass="61118">MANFLKILLILISVQAFSQGRGFVLVDRQSKAEYSRKDSISAVKFLDSLVENNYYFTKIVKTEDLGGKIRITFDKGRNFNRALVRYDAVLAKEMGEAQPFFTNNLDSLRASIHKAYAEKGFAFSRVKTQYLGIKNDLPQVEISVLKNQQRRITGIVLRSHTQVPRRFVRNIEKDFVGKVYSEGALSELYRSLQNHRFLSLEKPPQTLFTKDSTQIFLFFQKKKTNTFDGIIGFGNDKTEKFTFNGSLNLAFRNMFNGFEDISLYWQRNPDRGQTFDLKTRIPYLFTTNIGLDAQLNIYKQDSTFATVKAQPSLFYNLSERQKIGLRASFEVSTVLDSLYTSAKDFSRSGIGLWYEYQQPTEVELFLYGSKIRAEGDYLKTLYPKDGSAALLRYTLYAEKNFHLSGRHYLNLKGESAMLSTPLPLSVNELLRTGGWNSFRGFNENALISDFYAYTGAEYRYLASDTAFFDVFAQYGLLRNKTLGIRPKFYSVGLGFNFSLPMGLITFQVSNGAQSGEPFRFKETKIHWGILSKF</sequence>
<dbReference type="KEGG" id="bcad:DBX24_05485"/>
<protein>
    <submittedName>
        <fullName evidence="1">Uncharacterized protein</fullName>
    </submittedName>
</protein>
<accession>A0A6P1QUA4</accession>
<dbReference type="EMBL" id="CP029149">
    <property type="protein sequence ID" value="QHN65379.1"/>
    <property type="molecule type" value="Genomic_DNA"/>
</dbReference>
<evidence type="ECO:0000313" key="2">
    <source>
        <dbReference type="Proteomes" id="UP000464318"/>
    </source>
</evidence>
<proteinExistence type="predicted"/>
<dbReference type="Gene3D" id="2.40.160.50">
    <property type="entry name" value="membrane protein fhac: a member of the omp85/tpsb transporter family"/>
    <property type="match status" value="1"/>
</dbReference>
<keyword evidence="2" id="KW-1185">Reference proteome</keyword>
<gene>
    <name evidence="1" type="ORF">DBX24_05485</name>
</gene>
<organism evidence="1 2">
    <name type="scientific">Bergeyella cardium</name>
    <dbReference type="NCBI Taxonomy" id="1585976"/>
    <lineage>
        <taxon>Bacteria</taxon>
        <taxon>Pseudomonadati</taxon>
        <taxon>Bacteroidota</taxon>
        <taxon>Flavobacteriia</taxon>
        <taxon>Flavobacteriales</taxon>
        <taxon>Weeksellaceae</taxon>
        <taxon>Bergeyella</taxon>
    </lineage>
</organism>
<dbReference type="RefSeq" id="WP_160224224.1">
    <property type="nucleotide sequence ID" value="NZ_CP029149.1"/>
</dbReference>
<reference evidence="1 2" key="1">
    <citation type="submission" date="2018-04" db="EMBL/GenBank/DDBJ databases">
        <title>Characteristic and Complete Genome Sequencing of A Novel Member of Infective Endocarditis Causative Bacteria: Bergeyella cardium QL-PH.</title>
        <authorList>
            <person name="Pan H."/>
            <person name="Sun E."/>
            <person name="Zhang Y."/>
        </authorList>
    </citation>
    <scope>NUCLEOTIDE SEQUENCE [LARGE SCALE GENOMIC DNA]</scope>
    <source>
        <strain evidence="1 2">HPQL</strain>
    </source>
</reference>